<accession>A0ACB7X0X7</accession>
<evidence type="ECO:0000313" key="2">
    <source>
        <dbReference type="Proteomes" id="UP000828048"/>
    </source>
</evidence>
<proteinExistence type="predicted"/>
<name>A0ACB7X0X7_9ERIC</name>
<dbReference type="Proteomes" id="UP000828048">
    <property type="component" value="Chromosome 2"/>
</dbReference>
<reference evidence="1 2" key="1">
    <citation type="journal article" date="2021" name="Hortic Res">
        <title>High-quality reference genome and annotation aids understanding of berry development for evergreen blueberry (Vaccinium darrowii).</title>
        <authorList>
            <person name="Yu J."/>
            <person name="Hulse-Kemp A.M."/>
            <person name="Babiker E."/>
            <person name="Staton M."/>
        </authorList>
    </citation>
    <scope>NUCLEOTIDE SEQUENCE [LARGE SCALE GENOMIC DNA]</scope>
    <source>
        <strain evidence="2">cv. NJ 8807/NJ 8810</strain>
        <tissue evidence="1">Young leaf</tissue>
    </source>
</reference>
<comment type="caution">
    <text evidence="1">The sequence shown here is derived from an EMBL/GenBank/DDBJ whole genome shotgun (WGS) entry which is preliminary data.</text>
</comment>
<keyword evidence="2" id="KW-1185">Reference proteome</keyword>
<dbReference type="EMBL" id="CM037152">
    <property type="protein sequence ID" value="KAH7834333.1"/>
    <property type="molecule type" value="Genomic_DNA"/>
</dbReference>
<sequence>MLNLLEEDGDSFVKRAEMFYEKKPVLIKMVEDLHKSYRSSAVKYDHLRSYSTDLAPDHSSTPLPSSFKQVQHPRTTSTRSPEITKVEPPS</sequence>
<protein>
    <submittedName>
        <fullName evidence="1">Uncharacterized protein</fullName>
    </submittedName>
</protein>
<evidence type="ECO:0000313" key="1">
    <source>
        <dbReference type="EMBL" id="KAH7834333.1"/>
    </source>
</evidence>
<organism evidence="1 2">
    <name type="scientific">Vaccinium darrowii</name>
    <dbReference type="NCBI Taxonomy" id="229202"/>
    <lineage>
        <taxon>Eukaryota</taxon>
        <taxon>Viridiplantae</taxon>
        <taxon>Streptophyta</taxon>
        <taxon>Embryophyta</taxon>
        <taxon>Tracheophyta</taxon>
        <taxon>Spermatophyta</taxon>
        <taxon>Magnoliopsida</taxon>
        <taxon>eudicotyledons</taxon>
        <taxon>Gunneridae</taxon>
        <taxon>Pentapetalae</taxon>
        <taxon>asterids</taxon>
        <taxon>Ericales</taxon>
        <taxon>Ericaceae</taxon>
        <taxon>Vaccinioideae</taxon>
        <taxon>Vaccinieae</taxon>
        <taxon>Vaccinium</taxon>
    </lineage>
</organism>
<gene>
    <name evidence="1" type="ORF">Vadar_014976</name>
</gene>